<evidence type="ECO:0000313" key="2">
    <source>
        <dbReference type="Proteomes" id="UP000254664"/>
    </source>
</evidence>
<accession>A0A381J8J2</accession>
<reference evidence="1 2" key="1">
    <citation type="submission" date="2018-06" db="EMBL/GenBank/DDBJ databases">
        <authorList>
            <consortium name="Pathogen Informatics"/>
            <person name="Doyle S."/>
        </authorList>
    </citation>
    <scope>NUCLEOTIDE SEQUENCE [LARGE SCALE GENOMIC DNA]</scope>
    <source>
        <strain evidence="1 2">NCTC9836</strain>
    </source>
</reference>
<protein>
    <submittedName>
        <fullName evidence="1">Uncharacterized protein</fullName>
    </submittedName>
</protein>
<dbReference type="AlphaFoldDB" id="A0A381J8J2"/>
<dbReference type="Proteomes" id="UP000254664">
    <property type="component" value="Unassembled WGS sequence"/>
</dbReference>
<organism evidence="1 2">
    <name type="scientific">Clostridium putrefaciens</name>
    <dbReference type="NCBI Taxonomy" id="99675"/>
    <lineage>
        <taxon>Bacteria</taxon>
        <taxon>Bacillati</taxon>
        <taxon>Bacillota</taxon>
        <taxon>Clostridia</taxon>
        <taxon>Eubacteriales</taxon>
        <taxon>Clostridiaceae</taxon>
        <taxon>Clostridium</taxon>
    </lineage>
</organism>
<name>A0A381J8J2_9CLOT</name>
<dbReference type="RefSeq" id="WP_115641483.1">
    <property type="nucleotide sequence ID" value="NZ_UFWZ01000001.1"/>
</dbReference>
<sequence>MSVLDNMLTKFIKIYNSNKQEELKRLGETKIKLLKKIEIEKEEYNLLQHDEQESLEKFKVLDRSYVELMDILRNKGMLFEISNKGQVLEEWDNLFVDNIKSKYYLKNKYGSIIHELEEEYKEPLKYILDRYSYSLLVIRIDKNKIKVQLRIM</sequence>
<gene>
    <name evidence="1" type="ORF">NCTC9836_01864</name>
</gene>
<dbReference type="OrthoDB" id="1902354at2"/>
<evidence type="ECO:0000313" key="1">
    <source>
        <dbReference type="EMBL" id="SUY47531.1"/>
    </source>
</evidence>
<keyword evidence="2" id="KW-1185">Reference proteome</keyword>
<proteinExistence type="predicted"/>
<dbReference type="EMBL" id="UFWZ01000001">
    <property type="protein sequence ID" value="SUY47531.1"/>
    <property type="molecule type" value="Genomic_DNA"/>
</dbReference>